<evidence type="ECO:0000313" key="4">
    <source>
        <dbReference type="Proteomes" id="UP000239480"/>
    </source>
</evidence>
<dbReference type="RefSeq" id="WP_106205148.1">
    <property type="nucleotide sequence ID" value="NZ_PVTD01000004.1"/>
</dbReference>
<organism evidence="3 4">
    <name type="scientific">Aliiruegeria haliotis</name>
    <dbReference type="NCBI Taxonomy" id="1280846"/>
    <lineage>
        <taxon>Bacteria</taxon>
        <taxon>Pseudomonadati</taxon>
        <taxon>Pseudomonadota</taxon>
        <taxon>Alphaproteobacteria</taxon>
        <taxon>Rhodobacterales</taxon>
        <taxon>Roseobacteraceae</taxon>
        <taxon>Aliiruegeria</taxon>
    </lineage>
</organism>
<evidence type="ECO:0000256" key="2">
    <source>
        <dbReference type="SAM" id="Phobius"/>
    </source>
</evidence>
<keyword evidence="4" id="KW-1185">Reference proteome</keyword>
<evidence type="ECO:0000256" key="1">
    <source>
        <dbReference type="SAM" id="MobiDB-lite"/>
    </source>
</evidence>
<evidence type="ECO:0000313" key="3">
    <source>
        <dbReference type="EMBL" id="PRY23764.1"/>
    </source>
</evidence>
<evidence type="ECO:0008006" key="5">
    <source>
        <dbReference type="Google" id="ProtNLM"/>
    </source>
</evidence>
<feature type="transmembrane region" description="Helical" evidence="2">
    <location>
        <begin position="666"/>
        <end position="688"/>
    </location>
</feature>
<dbReference type="Proteomes" id="UP000239480">
    <property type="component" value="Unassembled WGS sequence"/>
</dbReference>
<sequence>MTRATDILFDPLLSWAVIWIGTALAVALVALAAWRGLRGWWLRGLAAAALLVAIANPSYQIEERTALSDIVLLVVDRSASQQISDRAAQTDAAVQRIVDEVERLPNTEVRIATVYDGNDNAGTLAATALAELVAEEPRARIAGAILVSDGQLHDIERMPALPAPLHLLQTGHDTDWDRRLLIRNAPTFAIMGEEVTLTLRIEESGAVPATMEGTVSLSIGIDGDAPVIVDVPVGEDLQLPLTLPHGGMNVVRFEVAAAEGELTDRNNAAVVQINGVRDRLRVLLVSGEPHAGERTWRNLLKSDSSVDLVHFTILRPPEKQDGVPVTELSLIAFPTRELFLDKIDEFDLIIFDRYKRRGILPMIYLENVRNYVESGGAVLVAAGPDFAGADSLYRSPLADVLPAAPTARVLEQGYRPQITETGRKHPVTEGLDQLAPPPADGSEGPGWGRWFRIVDLLPEAGHVVMDGPDNRPLLVLDRAGEGRVALLASDHAWLWSRGFEGGGPQMELLRRLAHWMMKEPELEEEALTAVAEGLDVVVTRRSLGEAPGDVEVTAPDGSVLLVPLTEVAPGRFTGRFTGEAPGLYRLTESDLERVIALGPAAPKEFEQTIASGTLLAPSVAERRGGVLRIEEGVSAVRQVREGRAAAGRNWIGITPREAYRTADLTVIPLVAPLLFLLLAMALSIGAWLREGRR</sequence>
<gene>
    <name evidence="3" type="ORF">CLV78_104256</name>
</gene>
<dbReference type="AlphaFoldDB" id="A0A2T0RRE8"/>
<comment type="caution">
    <text evidence="3">The sequence shown here is derived from an EMBL/GenBank/DDBJ whole genome shotgun (WGS) entry which is preliminary data.</text>
</comment>
<feature type="region of interest" description="Disordered" evidence="1">
    <location>
        <begin position="421"/>
        <end position="443"/>
    </location>
</feature>
<proteinExistence type="predicted"/>
<keyword evidence="2" id="KW-0812">Transmembrane</keyword>
<feature type="transmembrane region" description="Helical" evidence="2">
    <location>
        <begin position="12"/>
        <end position="33"/>
    </location>
</feature>
<dbReference type="EMBL" id="PVTD01000004">
    <property type="protein sequence ID" value="PRY23764.1"/>
    <property type="molecule type" value="Genomic_DNA"/>
</dbReference>
<accession>A0A2T0RRE8</accession>
<dbReference type="InterPro" id="IPR029062">
    <property type="entry name" value="Class_I_gatase-like"/>
</dbReference>
<dbReference type="Gene3D" id="3.40.50.880">
    <property type="match status" value="1"/>
</dbReference>
<keyword evidence="2" id="KW-1133">Transmembrane helix</keyword>
<dbReference type="PANTHER" id="PTHR37947">
    <property type="entry name" value="BLL2462 PROTEIN"/>
    <property type="match status" value="1"/>
</dbReference>
<keyword evidence="2" id="KW-0472">Membrane</keyword>
<dbReference type="OrthoDB" id="9769144at2"/>
<protein>
    <recommendedName>
        <fullName evidence="5">Glutamine amidotransferase</fullName>
    </recommendedName>
</protein>
<reference evidence="3 4" key="1">
    <citation type="submission" date="2018-03" db="EMBL/GenBank/DDBJ databases">
        <title>Genomic Encyclopedia of Archaeal and Bacterial Type Strains, Phase II (KMG-II): from individual species to whole genera.</title>
        <authorList>
            <person name="Goeker M."/>
        </authorList>
    </citation>
    <scope>NUCLEOTIDE SEQUENCE [LARGE SCALE GENOMIC DNA]</scope>
    <source>
        <strain evidence="3 4">DSM 29328</strain>
    </source>
</reference>
<name>A0A2T0RRE8_9RHOB</name>
<dbReference type="SUPFAM" id="SSF52317">
    <property type="entry name" value="Class I glutamine amidotransferase-like"/>
    <property type="match status" value="1"/>
</dbReference>
<dbReference type="PANTHER" id="PTHR37947:SF1">
    <property type="entry name" value="BLL2462 PROTEIN"/>
    <property type="match status" value="1"/>
</dbReference>